<dbReference type="GO" id="GO:0008784">
    <property type="term" value="F:alanine racemase activity"/>
    <property type="evidence" value="ECO:0007669"/>
    <property type="project" value="UniProtKB-UniRule"/>
</dbReference>
<dbReference type="SUPFAM" id="SSF51419">
    <property type="entry name" value="PLP-binding barrel"/>
    <property type="match status" value="1"/>
</dbReference>
<dbReference type="SUPFAM" id="SSF50621">
    <property type="entry name" value="Alanine racemase C-terminal domain-like"/>
    <property type="match status" value="1"/>
</dbReference>
<feature type="binding site" evidence="5 7">
    <location>
        <position position="313"/>
    </location>
    <ligand>
        <name>substrate</name>
    </ligand>
</feature>
<dbReference type="InterPro" id="IPR011079">
    <property type="entry name" value="Ala_racemase_C"/>
</dbReference>
<name>A0A238XDD5_9FLAO</name>
<comment type="function">
    <text evidence="5">Catalyzes the interconversion of L-alanine and D-alanine. May also act on other amino acids.</text>
</comment>
<dbReference type="UniPathway" id="UPA00042">
    <property type="reaction ID" value="UER00497"/>
</dbReference>
<dbReference type="InterPro" id="IPR029066">
    <property type="entry name" value="PLP-binding_barrel"/>
</dbReference>
<evidence type="ECO:0000313" key="9">
    <source>
        <dbReference type="EMBL" id="SNR56608.1"/>
    </source>
</evidence>
<comment type="similarity">
    <text evidence="5">Belongs to the alanine racemase family.</text>
</comment>
<dbReference type="InterPro" id="IPR001608">
    <property type="entry name" value="Ala_racemase_N"/>
</dbReference>
<dbReference type="NCBIfam" id="TIGR00492">
    <property type="entry name" value="alr"/>
    <property type="match status" value="1"/>
</dbReference>
<evidence type="ECO:0000256" key="1">
    <source>
        <dbReference type="ARBA" id="ARBA00000316"/>
    </source>
</evidence>
<organism evidence="9 10">
    <name type="scientific">Lutibacter agarilyticus</name>
    <dbReference type="NCBI Taxonomy" id="1109740"/>
    <lineage>
        <taxon>Bacteria</taxon>
        <taxon>Pseudomonadati</taxon>
        <taxon>Bacteroidota</taxon>
        <taxon>Flavobacteriia</taxon>
        <taxon>Flavobacteriales</taxon>
        <taxon>Flavobacteriaceae</taxon>
        <taxon>Lutibacter</taxon>
    </lineage>
</organism>
<dbReference type="Pfam" id="PF00842">
    <property type="entry name" value="Ala_racemase_C"/>
    <property type="match status" value="1"/>
</dbReference>
<feature type="active site" description="Proton acceptor; specific for D-alanine" evidence="5">
    <location>
        <position position="38"/>
    </location>
</feature>
<evidence type="ECO:0000313" key="10">
    <source>
        <dbReference type="Proteomes" id="UP000198384"/>
    </source>
</evidence>
<dbReference type="OrthoDB" id="9801978at2"/>
<evidence type="ECO:0000256" key="2">
    <source>
        <dbReference type="ARBA" id="ARBA00001933"/>
    </source>
</evidence>
<evidence type="ECO:0000256" key="5">
    <source>
        <dbReference type="HAMAP-Rule" id="MF_01201"/>
    </source>
</evidence>
<feature type="domain" description="Alanine racemase C-terminal" evidence="8">
    <location>
        <begin position="243"/>
        <end position="367"/>
    </location>
</feature>
<dbReference type="Gene3D" id="3.20.20.10">
    <property type="entry name" value="Alanine racemase"/>
    <property type="match status" value="1"/>
</dbReference>
<dbReference type="CDD" id="cd00430">
    <property type="entry name" value="PLPDE_III_AR"/>
    <property type="match status" value="1"/>
</dbReference>
<dbReference type="PANTHER" id="PTHR30511">
    <property type="entry name" value="ALANINE RACEMASE"/>
    <property type="match status" value="1"/>
</dbReference>
<dbReference type="HAMAP" id="MF_01201">
    <property type="entry name" value="Ala_racemase"/>
    <property type="match status" value="1"/>
</dbReference>
<keyword evidence="10" id="KW-1185">Reference proteome</keyword>
<feature type="active site" description="Proton acceptor; specific for L-alanine" evidence="5">
    <location>
        <position position="264"/>
    </location>
</feature>
<dbReference type="AlphaFoldDB" id="A0A238XDD5"/>
<dbReference type="Pfam" id="PF01168">
    <property type="entry name" value="Ala_racemase_N"/>
    <property type="match status" value="1"/>
</dbReference>
<accession>A0A238XDD5</accession>
<dbReference type="Proteomes" id="UP000198384">
    <property type="component" value="Unassembled WGS sequence"/>
</dbReference>
<dbReference type="InterPro" id="IPR000821">
    <property type="entry name" value="Ala_racemase"/>
</dbReference>
<keyword evidence="4 5" id="KW-0413">Isomerase</keyword>
<dbReference type="SMART" id="SM01005">
    <property type="entry name" value="Ala_racemase_C"/>
    <property type="match status" value="1"/>
</dbReference>
<evidence type="ECO:0000256" key="7">
    <source>
        <dbReference type="PIRSR" id="PIRSR600821-52"/>
    </source>
</evidence>
<evidence type="ECO:0000256" key="6">
    <source>
        <dbReference type="PIRSR" id="PIRSR600821-50"/>
    </source>
</evidence>
<evidence type="ECO:0000256" key="3">
    <source>
        <dbReference type="ARBA" id="ARBA00022898"/>
    </source>
</evidence>
<dbReference type="Gene3D" id="2.40.37.10">
    <property type="entry name" value="Lyase, Ornithine Decarboxylase, Chain A, domain 1"/>
    <property type="match status" value="1"/>
</dbReference>
<feature type="binding site" evidence="5 7">
    <location>
        <position position="135"/>
    </location>
    <ligand>
        <name>substrate</name>
    </ligand>
</feature>
<dbReference type="GO" id="GO:0030170">
    <property type="term" value="F:pyridoxal phosphate binding"/>
    <property type="evidence" value="ECO:0007669"/>
    <property type="project" value="UniProtKB-UniRule"/>
</dbReference>
<evidence type="ECO:0000259" key="8">
    <source>
        <dbReference type="SMART" id="SM01005"/>
    </source>
</evidence>
<dbReference type="GO" id="GO:0030632">
    <property type="term" value="P:D-alanine biosynthetic process"/>
    <property type="evidence" value="ECO:0007669"/>
    <property type="project" value="UniProtKB-UniRule"/>
</dbReference>
<comment type="cofactor">
    <cofactor evidence="2 5 6">
        <name>pyridoxal 5'-phosphate</name>
        <dbReference type="ChEBI" id="CHEBI:597326"/>
    </cofactor>
</comment>
<dbReference type="EC" id="5.1.1.1" evidence="5"/>
<gene>
    <name evidence="9" type="ORF">SAMN06265371_105211</name>
</gene>
<protein>
    <recommendedName>
        <fullName evidence="5">Alanine racemase</fullName>
        <ecNumber evidence="5">5.1.1.1</ecNumber>
    </recommendedName>
</protein>
<reference evidence="9 10" key="1">
    <citation type="submission" date="2017-06" db="EMBL/GenBank/DDBJ databases">
        <authorList>
            <person name="Kim H.J."/>
            <person name="Triplett B.A."/>
        </authorList>
    </citation>
    <scope>NUCLEOTIDE SEQUENCE [LARGE SCALE GENOMIC DNA]</scope>
    <source>
        <strain evidence="9 10">DSM 29150</strain>
    </source>
</reference>
<proteinExistence type="inferred from homology"/>
<keyword evidence="3 5" id="KW-0663">Pyridoxal phosphate</keyword>
<dbReference type="FunFam" id="3.20.20.10:FF:000002">
    <property type="entry name" value="Alanine racemase"/>
    <property type="match status" value="1"/>
</dbReference>
<dbReference type="PRINTS" id="PR00992">
    <property type="entry name" value="ALARACEMASE"/>
</dbReference>
<dbReference type="GO" id="GO:0005829">
    <property type="term" value="C:cytosol"/>
    <property type="evidence" value="ECO:0007669"/>
    <property type="project" value="TreeGrafter"/>
</dbReference>
<dbReference type="EMBL" id="FZNT01000005">
    <property type="protein sequence ID" value="SNR56608.1"/>
    <property type="molecule type" value="Genomic_DNA"/>
</dbReference>
<dbReference type="RefSeq" id="WP_089381704.1">
    <property type="nucleotide sequence ID" value="NZ_FZNT01000005.1"/>
</dbReference>
<dbReference type="PANTHER" id="PTHR30511:SF0">
    <property type="entry name" value="ALANINE RACEMASE, CATABOLIC-RELATED"/>
    <property type="match status" value="1"/>
</dbReference>
<dbReference type="InterPro" id="IPR009006">
    <property type="entry name" value="Ala_racemase/Decarboxylase_C"/>
</dbReference>
<evidence type="ECO:0000256" key="4">
    <source>
        <dbReference type="ARBA" id="ARBA00023235"/>
    </source>
</evidence>
<sequence>MENNHVTVLNIDLNAIDFNLNYFKSKLKKTTKLLVVVKAFGYGSSATKIAKYLAKKVDYFAVAYLDEGIALRDVGIENPILVLHPQKQNLEKIIENCLEPNIYTNSLLNSFIEVAKAKNLTNYPIHLKFNTGLNRLGFTKTDIPELISTINKQQHIKVSSLFSHIAASEDLNERDFTLQQIDLFKHSSSELISKLKNIPFQHMLNTSGIINYTEEAEFDMVRLGIGLYGFGNNEKETKRLKSVFRLTSVISQIHTIKEGETVGYNRAFKATKTIKTATIPIGHADGISRQLGNGIGYVFINNQIAPIVGNVCMDMIMVDVSEINCNEGDEVVVYKNQQHIVDLAKKSNTISYELLTAISQRVNRRLTKF</sequence>
<comment type="pathway">
    <text evidence="5">Amino-acid biosynthesis; D-alanine biosynthesis; D-alanine from L-alanine: step 1/1.</text>
</comment>
<comment type="catalytic activity">
    <reaction evidence="1 5">
        <text>L-alanine = D-alanine</text>
        <dbReference type="Rhea" id="RHEA:20249"/>
        <dbReference type="ChEBI" id="CHEBI:57416"/>
        <dbReference type="ChEBI" id="CHEBI:57972"/>
        <dbReference type="EC" id="5.1.1.1"/>
    </reaction>
</comment>
<feature type="modified residue" description="N6-(pyridoxal phosphate)lysine" evidence="5 6">
    <location>
        <position position="38"/>
    </location>
</feature>